<dbReference type="HOGENOM" id="CLU_008330_0_0_1"/>
<reference evidence="3 4" key="1">
    <citation type="submission" date="2014-04" db="EMBL/GenBank/DDBJ databases">
        <title>Evolutionary Origins and Diversification of the Mycorrhizal Mutualists.</title>
        <authorList>
            <consortium name="DOE Joint Genome Institute"/>
            <consortium name="Mycorrhizal Genomics Consortium"/>
            <person name="Kohler A."/>
            <person name="Kuo A."/>
            <person name="Nagy L.G."/>
            <person name="Floudas D."/>
            <person name="Copeland A."/>
            <person name="Barry K.W."/>
            <person name="Cichocki N."/>
            <person name="Veneault-Fourrey C."/>
            <person name="LaButti K."/>
            <person name="Lindquist E.A."/>
            <person name="Lipzen A."/>
            <person name="Lundell T."/>
            <person name="Morin E."/>
            <person name="Murat C."/>
            <person name="Riley R."/>
            <person name="Ohm R."/>
            <person name="Sun H."/>
            <person name="Tunlid A."/>
            <person name="Henrissat B."/>
            <person name="Grigoriev I.V."/>
            <person name="Hibbett D.S."/>
            <person name="Martin F."/>
        </authorList>
    </citation>
    <scope>NUCLEOTIDE SEQUENCE [LARGE SCALE GENOMIC DNA]</scope>
    <source>
        <strain evidence="3 4">FD-317 M1</strain>
    </source>
</reference>
<gene>
    <name evidence="3" type="ORF">GYMLUDRAFT_250070</name>
</gene>
<evidence type="ECO:0000259" key="2">
    <source>
        <dbReference type="Pfam" id="PF13352"/>
    </source>
</evidence>
<dbReference type="InterPro" id="IPR025165">
    <property type="entry name" value="DUF4100"/>
</dbReference>
<evidence type="ECO:0000256" key="1">
    <source>
        <dbReference type="SAM" id="MobiDB-lite"/>
    </source>
</evidence>
<name>A0A0D0ATE2_9AGAR</name>
<feature type="domain" description="DUF4100" evidence="2">
    <location>
        <begin position="339"/>
        <end position="569"/>
    </location>
</feature>
<dbReference type="AlphaFoldDB" id="A0A0D0ATE2"/>
<sequence>MSYPSVYAPAGGFNLRVPMPIPRTQNAPFFNGRYLEDFLKLIIQHGANAGITDANKLVRYIIDYSSDKVKDNIIYLDEFDLDKTPKPTWNLAKEALTLLYSATDKPKDYTEEELKAFCREKAAKQSFSKVSDVENYLRDFIAIAASLKKRKILSTEEYNLYFVQGLPTSLKDWFASAIPETQHWKKEESSEAKHLFDEFGNRIDITKYYTELSSEIQATTVPGLTPAPVSVKPKLTSVDELAKQLEALTLTINSLRNSGSNATVDPKTMSRDQLAGEVERLKGLMDNGSVKPQQGSDFVNNRRYFICGKVGTHPIGPRNCPETNSLLTEHLMTFDAQRNRYILPSGQDLPRVPPGWSGGVASYLRYQSSNAKSSVSNSLIVILLLICVVVIHGHSFALESIGPEANYSSYPSLRSGKDTNNHFNPLDRPADKTKNPKTNSHKPIPNPTPSPNPTTNPPPKAPQQPQQSQQPQVPPPSHPINTEQGWKASRPGNPRGGVPQDVQMKDGEKKNIGPQYHFTSKVQESADPQSIYSSIGETNVPITLAQLLAISPPLAKIFAENTRTRREYGPAKEGFTAKQL</sequence>
<dbReference type="OrthoDB" id="5535068at2759"/>
<keyword evidence="4" id="KW-1185">Reference proteome</keyword>
<feature type="compositionally biased region" description="Pro residues" evidence="1">
    <location>
        <begin position="444"/>
        <end position="462"/>
    </location>
</feature>
<organism evidence="3 4">
    <name type="scientific">Collybiopsis luxurians FD-317 M1</name>
    <dbReference type="NCBI Taxonomy" id="944289"/>
    <lineage>
        <taxon>Eukaryota</taxon>
        <taxon>Fungi</taxon>
        <taxon>Dikarya</taxon>
        <taxon>Basidiomycota</taxon>
        <taxon>Agaricomycotina</taxon>
        <taxon>Agaricomycetes</taxon>
        <taxon>Agaricomycetidae</taxon>
        <taxon>Agaricales</taxon>
        <taxon>Marasmiineae</taxon>
        <taxon>Omphalotaceae</taxon>
        <taxon>Collybiopsis</taxon>
        <taxon>Collybiopsis luxurians</taxon>
    </lineage>
</organism>
<dbReference type="EMBL" id="KN834824">
    <property type="protein sequence ID" value="KIK53740.1"/>
    <property type="molecule type" value="Genomic_DNA"/>
</dbReference>
<proteinExistence type="predicted"/>
<dbReference type="Proteomes" id="UP000053593">
    <property type="component" value="Unassembled WGS sequence"/>
</dbReference>
<accession>A0A0D0ATE2</accession>
<feature type="region of interest" description="Disordered" evidence="1">
    <location>
        <begin position="412"/>
        <end position="513"/>
    </location>
</feature>
<evidence type="ECO:0000313" key="3">
    <source>
        <dbReference type="EMBL" id="KIK53740.1"/>
    </source>
</evidence>
<dbReference type="Pfam" id="PF13352">
    <property type="entry name" value="DUF4100"/>
    <property type="match status" value="1"/>
</dbReference>
<protein>
    <recommendedName>
        <fullName evidence="2">DUF4100 domain-containing protein</fullName>
    </recommendedName>
</protein>
<evidence type="ECO:0000313" key="4">
    <source>
        <dbReference type="Proteomes" id="UP000053593"/>
    </source>
</evidence>